<sequence length="282" mass="31051">MNTVYSIEEIRDYVQTAKAAGKTVAFVPTMGNLHDGHLSLVTKAKELADVVVVSIYVNQLQFGPNEDYHSYPRTMEQDEALLREHEVDMVFAPTSHIIYPEGPEQHTVVKVDALDGMHCGKSRPAFFTGISTVVTKLFNIVQPHIAVFGEKDFQQLAIIRKMVSDLCIPVEIVGAPIARAESGLALSSRNGYLSAEELEQACMLNKELLKAREAILAGNANYDIIQRDATAHLAEAGFLPDYFNIIRRSDLHPAGPEDKELVILAAAALGKARLIDNIQIDL</sequence>
<feature type="binding site" evidence="8">
    <location>
        <position position="155"/>
    </location>
    <ligand>
        <name>(R)-pantoate</name>
        <dbReference type="ChEBI" id="CHEBI:15980"/>
    </ligand>
</feature>
<evidence type="ECO:0000256" key="4">
    <source>
        <dbReference type="ARBA" id="ARBA00022655"/>
    </source>
</evidence>
<keyword evidence="3 8" id="KW-0436">Ligase</keyword>
<accession>A0ABT0PM22</accession>
<gene>
    <name evidence="8 9" type="primary">panC</name>
    <name evidence="9" type="ORF">M3P05_17800</name>
</gene>
<organism evidence="9 10">
    <name type="scientific">Parendozoicomonas callyspongiae</name>
    <dbReference type="NCBI Taxonomy" id="2942213"/>
    <lineage>
        <taxon>Bacteria</taxon>
        <taxon>Pseudomonadati</taxon>
        <taxon>Pseudomonadota</taxon>
        <taxon>Gammaproteobacteria</taxon>
        <taxon>Oceanospirillales</taxon>
        <taxon>Endozoicomonadaceae</taxon>
        <taxon>Parendozoicomonas</taxon>
    </lineage>
</organism>
<dbReference type="EC" id="6.3.2.1" evidence="8"/>
<dbReference type="GO" id="GO:0016874">
    <property type="term" value="F:ligase activity"/>
    <property type="evidence" value="ECO:0007669"/>
    <property type="project" value="UniProtKB-KW"/>
</dbReference>
<keyword evidence="6 8" id="KW-0067">ATP-binding</keyword>
<keyword evidence="5 8" id="KW-0547">Nucleotide-binding</keyword>
<comment type="subunit">
    <text evidence="8">Homodimer.</text>
</comment>
<keyword evidence="4 8" id="KW-0566">Pantothenate biosynthesis</keyword>
<evidence type="ECO:0000313" key="10">
    <source>
        <dbReference type="Proteomes" id="UP001203338"/>
    </source>
</evidence>
<dbReference type="InterPro" id="IPR003721">
    <property type="entry name" value="Pantoate_ligase"/>
</dbReference>
<dbReference type="EMBL" id="JAMFLX010000032">
    <property type="protein sequence ID" value="MCL6271777.1"/>
    <property type="molecule type" value="Genomic_DNA"/>
</dbReference>
<reference evidence="9 10" key="1">
    <citation type="submission" date="2022-05" db="EMBL/GenBank/DDBJ databases">
        <authorList>
            <person name="Park J.-S."/>
        </authorList>
    </citation>
    <scope>NUCLEOTIDE SEQUENCE [LARGE SCALE GENOMIC DNA]</scope>
    <source>
        <strain evidence="9 10">2012CJ34-2</strain>
    </source>
</reference>
<evidence type="ECO:0000313" key="9">
    <source>
        <dbReference type="EMBL" id="MCL6271777.1"/>
    </source>
</evidence>
<feature type="binding site" evidence="8">
    <location>
        <position position="61"/>
    </location>
    <ligand>
        <name>beta-alanine</name>
        <dbReference type="ChEBI" id="CHEBI:57966"/>
    </ligand>
</feature>
<name>A0ABT0PM22_9GAMM</name>
<dbReference type="RefSeq" id="WP_249701424.1">
    <property type="nucleotide sequence ID" value="NZ_JAMFLX010000032.1"/>
</dbReference>
<protein>
    <recommendedName>
        <fullName evidence="8">Pantothenate synthetase</fullName>
        <shortName evidence="8">PS</shortName>
        <ecNumber evidence="8">6.3.2.1</ecNumber>
    </recommendedName>
    <alternativeName>
        <fullName evidence="8">Pantoate--beta-alanine ligase</fullName>
    </alternativeName>
    <alternativeName>
        <fullName evidence="8">Pantoate-activating enzyme</fullName>
    </alternativeName>
</protein>
<dbReference type="NCBIfam" id="TIGR00018">
    <property type="entry name" value="panC"/>
    <property type="match status" value="1"/>
</dbReference>
<evidence type="ECO:0000256" key="3">
    <source>
        <dbReference type="ARBA" id="ARBA00022598"/>
    </source>
</evidence>
<dbReference type="Proteomes" id="UP001203338">
    <property type="component" value="Unassembled WGS sequence"/>
</dbReference>
<feature type="active site" description="Proton donor" evidence="8">
    <location>
        <position position="37"/>
    </location>
</feature>
<comment type="catalytic activity">
    <reaction evidence="7 8">
        <text>(R)-pantoate + beta-alanine + ATP = (R)-pantothenate + AMP + diphosphate + H(+)</text>
        <dbReference type="Rhea" id="RHEA:10912"/>
        <dbReference type="ChEBI" id="CHEBI:15378"/>
        <dbReference type="ChEBI" id="CHEBI:15980"/>
        <dbReference type="ChEBI" id="CHEBI:29032"/>
        <dbReference type="ChEBI" id="CHEBI:30616"/>
        <dbReference type="ChEBI" id="CHEBI:33019"/>
        <dbReference type="ChEBI" id="CHEBI:57966"/>
        <dbReference type="ChEBI" id="CHEBI:456215"/>
        <dbReference type="EC" id="6.3.2.1"/>
    </reaction>
</comment>
<evidence type="ECO:0000256" key="6">
    <source>
        <dbReference type="ARBA" id="ARBA00022840"/>
    </source>
</evidence>
<evidence type="ECO:0000256" key="1">
    <source>
        <dbReference type="ARBA" id="ARBA00004990"/>
    </source>
</evidence>
<proteinExistence type="inferred from homology"/>
<evidence type="ECO:0000256" key="7">
    <source>
        <dbReference type="ARBA" id="ARBA00048258"/>
    </source>
</evidence>
<comment type="subcellular location">
    <subcellularLocation>
        <location evidence="8">Cytoplasm</location>
    </subcellularLocation>
</comment>
<dbReference type="InterPro" id="IPR042176">
    <property type="entry name" value="Pantoate_ligase_C"/>
</dbReference>
<keyword evidence="8" id="KW-0963">Cytoplasm</keyword>
<dbReference type="Gene3D" id="3.40.50.620">
    <property type="entry name" value="HUPs"/>
    <property type="match status" value="1"/>
</dbReference>
<evidence type="ECO:0000256" key="8">
    <source>
        <dbReference type="HAMAP-Rule" id="MF_00158"/>
    </source>
</evidence>
<evidence type="ECO:0000256" key="2">
    <source>
        <dbReference type="ARBA" id="ARBA00009256"/>
    </source>
</evidence>
<dbReference type="CDD" id="cd00560">
    <property type="entry name" value="PanC"/>
    <property type="match status" value="1"/>
</dbReference>
<dbReference type="PANTHER" id="PTHR21299:SF1">
    <property type="entry name" value="PANTOATE--BETA-ALANINE LIGASE"/>
    <property type="match status" value="1"/>
</dbReference>
<dbReference type="InterPro" id="IPR004821">
    <property type="entry name" value="Cyt_trans-like"/>
</dbReference>
<feature type="binding site" evidence="8">
    <location>
        <position position="61"/>
    </location>
    <ligand>
        <name>(R)-pantoate</name>
        <dbReference type="ChEBI" id="CHEBI:15980"/>
    </ligand>
</feature>
<dbReference type="PANTHER" id="PTHR21299">
    <property type="entry name" value="CYTIDYLATE KINASE/PANTOATE-BETA-ALANINE LIGASE"/>
    <property type="match status" value="1"/>
</dbReference>
<feature type="binding site" evidence="8">
    <location>
        <begin position="30"/>
        <end position="37"/>
    </location>
    <ligand>
        <name>ATP</name>
        <dbReference type="ChEBI" id="CHEBI:30616"/>
    </ligand>
</feature>
<evidence type="ECO:0000256" key="5">
    <source>
        <dbReference type="ARBA" id="ARBA00022741"/>
    </source>
</evidence>
<dbReference type="InterPro" id="IPR014729">
    <property type="entry name" value="Rossmann-like_a/b/a_fold"/>
</dbReference>
<feature type="binding site" evidence="8">
    <location>
        <begin position="186"/>
        <end position="189"/>
    </location>
    <ligand>
        <name>ATP</name>
        <dbReference type="ChEBI" id="CHEBI:30616"/>
    </ligand>
</feature>
<comment type="caution">
    <text evidence="9">The sequence shown here is derived from an EMBL/GenBank/DDBJ whole genome shotgun (WGS) entry which is preliminary data.</text>
</comment>
<dbReference type="SUPFAM" id="SSF52374">
    <property type="entry name" value="Nucleotidylyl transferase"/>
    <property type="match status" value="1"/>
</dbReference>
<keyword evidence="10" id="KW-1185">Reference proteome</keyword>
<dbReference type="NCBIfam" id="TIGR00125">
    <property type="entry name" value="cyt_tran_rel"/>
    <property type="match status" value="1"/>
</dbReference>
<dbReference type="Pfam" id="PF02569">
    <property type="entry name" value="Pantoate_ligase"/>
    <property type="match status" value="1"/>
</dbReference>
<feature type="binding site" evidence="8">
    <location>
        <position position="178"/>
    </location>
    <ligand>
        <name>ATP</name>
        <dbReference type="ChEBI" id="CHEBI:30616"/>
    </ligand>
</feature>
<comment type="pathway">
    <text evidence="1 8">Cofactor biosynthesis; (R)-pantothenate biosynthesis; (R)-pantothenate from (R)-pantoate and beta-alanine: step 1/1.</text>
</comment>
<comment type="miscellaneous">
    <text evidence="8">The reaction proceeds by a bi uni uni bi ping pong mechanism.</text>
</comment>
<dbReference type="HAMAP" id="MF_00158">
    <property type="entry name" value="PanC"/>
    <property type="match status" value="1"/>
</dbReference>
<comment type="similarity">
    <text evidence="2 8">Belongs to the pantothenate synthetase family.</text>
</comment>
<feature type="binding site" evidence="8">
    <location>
        <begin position="149"/>
        <end position="152"/>
    </location>
    <ligand>
        <name>ATP</name>
        <dbReference type="ChEBI" id="CHEBI:30616"/>
    </ligand>
</feature>
<dbReference type="Gene3D" id="3.30.1300.10">
    <property type="entry name" value="Pantoate-beta-alanine ligase, C-terminal domain"/>
    <property type="match status" value="1"/>
</dbReference>
<comment type="function">
    <text evidence="8">Catalyzes the condensation of pantoate with beta-alanine in an ATP-dependent reaction via a pantoyl-adenylate intermediate.</text>
</comment>